<keyword evidence="2" id="KW-1185">Reference proteome</keyword>
<dbReference type="AlphaFoldDB" id="A0AAD9TF57"/>
<comment type="caution">
    <text evidence="1">The sequence shown here is derived from an EMBL/GenBank/DDBJ whole genome shotgun (WGS) entry which is preliminary data.</text>
</comment>
<protein>
    <submittedName>
        <fullName evidence="1">Uncharacterized protein</fullName>
    </submittedName>
</protein>
<organism evidence="1 2">
    <name type="scientific">Dipteronia dyeriana</name>
    <dbReference type="NCBI Taxonomy" id="168575"/>
    <lineage>
        <taxon>Eukaryota</taxon>
        <taxon>Viridiplantae</taxon>
        <taxon>Streptophyta</taxon>
        <taxon>Embryophyta</taxon>
        <taxon>Tracheophyta</taxon>
        <taxon>Spermatophyta</taxon>
        <taxon>Magnoliopsida</taxon>
        <taxon>eudicotyledons</taxon>
        <taxon>Gunneridae</taxon>
        <taxon>Pentapetalae</taxon>
        <taxon>rosids</taxon>
        <taxon>malvids</taxon>
        <taxon>Sapindales</taxon>
        <taxon>Sapindaceae</taxon>
        <taxon>Hippocastanoideae</taxon>
        <taxon>Acereae</taxon>
        <taxon>Dipteronia</taxon>
    </lineage>
</organism>
<reference evidence="1" key="1">
    <citation type="journal article" date="2023" name="Plant J.">
        <title>Genome sequences and population genomics provide insights into the demographic history, inbreeding, and mutation load of two 'living fossil' tree species of Dipteronia.</title>
        <authorList>
            <person name="Feng Y."/>
            <person name="Comes H.P."/>
            <person name="Chen J."/>
            <person name="Zhu S."/>
            <person name="Lu R."/>
            <person name="Zhang X."/>
            <person name="Li P."/>
            <person name="Qiu J."/>
            <person name="Olsen K.M."/>
            <person name="Qiu Y."/>
        </authorList>
    </citation>
    <scope>NUCLEOTIDE SEQUENCE</scope>
    <source>
        <strain evidence="1">KIB01</strain>
    </source>
</reference>
<dbReference type="EMBL" id="JANJYI010000009">
    <property type="protein sequence ID" value="KAK2634663.1"/>
    <property type="molecule type" value="Genomic_DNA"/>
</dbReference>
<proteinExistence type="predicted"/>
<evidence type="ECO:0000313" key="2">
    <source>
        <dbReference type="Proteomes" id="UP001280121"/>
    </source>
</evidence>
<gene>
    <name evidence="1" type="ORF">Ddye_029455</name>
</gene>
<name>A0AAD9TF57_9ROSI</name>
<evidence type="ECO:0000313" key="1">
    <source>
        <dbReference type="EMBL" id="KAK2634663.1"/>
    </source>
</evidence>
<sequence>MAITNRISVLRLSDSQVSTPPIDISSLISGSPLLVSELLISAAHLYCSTSDLLFSAAVPTPFLKEAEAVLLSFWFFAFSDV</sequence>
<accession>A0AAD9TF57</accession>
<dbReference type="Proteomes" id="UP001280121">
    <property type="component" value="Unassembled WGS sequence"/>
</dbReference>